<dbReference type="Pfam" id="PF03401">
    <property type="entry name" value="TctC"/>
    <property type="match status" value="1"/>
</dbReference>
<dbReference type="CDD" id="cd07012">
    <property type="entry name" value="PBP2_Bug_TTT"/>
    <property type="match status" value="1"/>
</dbReference>
<evidence type="ECO:0000256" key="1">
    <source>
        <dbReference type="ARBA" id="ARBA00006987"/>
    </source>
</evidence>
<evidence type="ECO:0000313" key="4">
    <source>
        <dbReference type="Proteomes" id="UP000584642"/>
    </source>
</evidence>
<dbReference type="SUPFAM" id="SSF53850">
    <property type="entry name" value="Periplasmic binding protein-like II"/>
    <property type="match status" value="1"/>
</dbReference>
<dbReference type="PIRSF" id="PIRSF017082">
    <property type="entry name" value="YflP"/>
    <property type="match status" value="1"/>
</dbReference>
<dbReference type="InterPro" id="IPR005064">
    <property type="entry name" value="BUG"/>
</dbReference>
<dbReference type="PANTHER" id="PTHR42928">
    <property type="entry name" value="TRICARBOXYLATE-BINDING PROTEIN"/>
    <property type="match status" value="1"/>
</dbReference>
<protein>
    <submittedName>
        <fullName evidence="3">Tripartite tricarboxylate transporter substrate binding protein</fullName>
    </submittedName>
</protein>
<dbReference type="RefSeq" id="WP_180284616.1">
    <property type="nucleotide sequence ID" value="NZ_JABFDB010000021.1"/>
</dbReference>
<sequence>MLAPFMTLLTLFVTMIGGPAAAAFPDRPVTLIVPFAAGGSTDVTARMIAPYIEKNLHAGARVVVSNIQGGGGDVGFATISGAIPDGHTIGFINTPSFLTIPLERQARFDPKLFDPLVAIVDDPSTVVVPAGSAIATPVDLVAFARTTPQKASFATTGVGSDEQLSMLKLQELGGVRFVHIPFPGGAHIYRALRNGNVMVAGMNLSEALRAREEGRITILGQMSRNRHPVAPDLPTFREMGFDIAMGAMRGIAAPRGLPDDVRQVLVDAITAAAADPDFQAKAKATYQPLRILGPDAFADELTAMDRDYRALWAVSPWSDR</sequence>
<comment type="caution">
    <text evidence="3">The sequence shown here is derived from an EMBL/GenBank/DDBJ whole genome shotgun (WGS) entry which is preliminary data.</text>
</comment>
<feature type="signal peptide" evidence="2">
    <location>
        <begin position="1"/>
        <end position="22"/>
    </location>
</feature>
<dbReference type="Gene3D" id="3.40.190.150">
    <property type="entry name" value="Bordetella uptake gene, domain 1"/>
    <property type="match status" value="1"/>
</dbReference>
<proteinExistence type="inferred from homology"/>
<evidence type="ECO:0000313" key="3">
    <source>
        <dbReference type="EMBL" id="NYZ22862.1"/>
    </source>
</evidence>
<dbReference type="PANTHER" id="PTHR42928:SF5">
    <property type="entry name" value="BLR1237 PROTEIN"/>
    <property type="match status" value="1"/>
</dbReference>
<feature type="chain" id="PRO_5045067834" evidence="2">
    <location>
        <begin position="23"/>
        <end position="320"/>
    </location>
</feature>
<comment type="similarity">
    <text evidence="1">Belongs to the UPF0065 (bug) family.</text>
</comment>
<dbReference type="Gene3D" id="3.40.190.10">
    <property type="entry name" value="Periplasmic binding protein-like II"/>
    <property type="match status" value="1"/>
</dbReference>
<gene>
    <name evidence="3" type="ORF">HND93_24405</name>
</gene>
<reference evidence="3 4" key="1">
    <citation type="submission" date="2020-05" db="EMBL/GenBank/DDBJ databases">
        <title>Azospirillum oleiclasticum sp. nov, a nitrogen-fixing and heavy crude oil-emulsifying bacterium isolated from the crude oil of Yumen Oilfield.</title>
        <authorList>
            <person name="Wu D."/>
            <person name="Cai M."/>
            <person name="Zhang X."/>
        </authorList>
    </citation>
    <scope>NUCLEOTIDE SEQUENCE [LARGE SCALE GENOMIC DNA]</scope>
    <source>
        <strain evidence="3 4">ROY-1-1-2</strain>
    </source>
</reference>
<dbReference type="InterPro" id="IPR042100">
    <property type="entry name" value="Bug_dom1"/>
</dbReference>
<dbReference type="Proteomes" id="UP000584642">
    <property type="component" value="Unassembled WGS sequence"/>
</dbReference>
<evidence type="ECO:0000256" key="2">
    <source>
        <dbReference type="SAM" id="SignalP"/>
    </source>
</evidence>
<name>A0ABX2TET8_9PROT</name>
<keyword evidence="2" id="KW-0732">Signal</keyword>
<organism evidence="3 4">
    <name type="scientific">Azospirillum oleiclasticum</name>
    <dbReference type="NCBI Taxonomy" id="2735135"/>
    <lineage>
        <taxon>Bacteria</taxon>
        <taxon>Pseudomonadati</taxon>
        <taxon>Pseudomonadota</taxon>
        <taxon>Alphaproteobacteria</taxon>
        <taxon>Rhodospirillales</taxon>
        <taxon>Azospirillaceae</taxon>
        <taxon>Azospirillum</taxon>
    </lineage>
</organism>
<accession>A0ABX2TET8</accession>
<dbReference type="EMBL" id="JABFDB010000021">
    <property type="protein sequence ID" value="NYZ22862.1"/>
    <property type="molecule type" value="Genomic_DNA"/>
</dbReference>
<keyword evidence="4" id="KW-1185">Reference proteome</keyword>